<dbReference type="SUPFAM" id="SSF54913">
    <property type="entry name" value="GlnB-like"/>
    <property type="match status" value="1"/>
</dbReference>
<protein>
    <submittedName>
        <fullName evidence="2">Divalent cation tolerance protein</fullName>
    </submittedName>
</protein>
<dbReference type="InterPro" id="IPR015867">
    <property type="entry name" value="N-reg_PII/ATP_PRibTrfase_C"/>
</dbReference>
<dbReference type="Gene3D" id="3.30.70.120">
    <property type="match status" value="1"/>
</dbReference>
<gene>
    <name evidence="2" type="ORF">SAMN05444165_6666</name>
</gene>
<accession>A0A1N6L8S9</accession>
<evidence type="ECO:0000313" key="3">
    <source>
        <dbReference type="Proteomes" id="UP000185151"/>
    </source>
</evidence>
<dbReference type="PANTHER" id="PTHR23419">
    <property type="entry name" value="DIVALENT CATION TOLERANCE CUTA-RELATED"/>
    <property type="match status" value="1"/>
</dbReference>
<keyword evidence="3" id="KW-1185">Reference proteome</keyword>
<dbReference type="Pfam" id="PF03091">
    <property type="entry name" value="CutA1"/>
    <property type="match status" value="1"/>
</dbReference>
<proteinExistence type="inferred from homology"/>
<sequence>MSSNVTLILTTVPDLETAQTLAAQVLDARLAACVSQQGTVHSTYHWQGKLESADEIQMLFKTSIARAPELEQFIQKHHPYDTPEILCWQATASAAYGQWVIAETQRPVHV</sequence>
<dbReference type="PANTHER" id="PTHR23419:SF8">
    <property type="entry name" value="FI09726P"/>
    <property type="match status" value="1"/>
</dbReference>
<dbReference type="RefSeq" id="WP_074301424.1">
    <property type="nucleotide sequence ID" value="NZ_FSRU01000002.1"/>
</dbReference>
<evidence type="ECO:0000256" key="1">
    <source>
        <dbReference type="ARBA" id="ARBA00010169"/>
    </source>
</evidence>
<name>A0A1N6L8S9_9BURK</name>
<comment type="similarity">
    <text evidence="1">Belongs to the CutA family.</text>
</comment>
<evidence type="ECO:0000313" key="2">
    <source>
        <dbReference type="EMBL" id="SIO65076.1"/>
    </source>
</evidence>
<dbReference type="GO" id="GO:0010038">
    <property type="term" value="P:response to metal ion"/>
    <property type="evidence" value="ECO:0007669"/>
    <property type="project" value="InterPro"/>
</dbReference>
<dbReference type="InterPro" id="IPR004323">
    <property type="entry name" value="Ion_tolerance_CutA"/>
</dbReference>
<reference evidence="2 3" key="1">
    <citation type="submission" date="2016-11" db="EMBL/GenBank/DDBJ databases">
        <authorList>
            <person name="Jaros S."/>
            <person name="Januszkiewicz K."/>
            <person name="Wedrychowicz H."/>
        </authorList>
    </citation>
    <scope>NUCLEOTIDE SEQUENCE [LARGE SCALE GENOMIC DNA]</scope>
    <source>
        <strain evidence="2 3">GAS95</strain>
    </source>
</reference>
<dbReference type="OrthoDB" id="37622at2"/>
<dbReference type="Proteomes" id="UP000185151">
    <property type="component" value="Unassembled WGS sequence"/>
</dbReference>
<dbReference type="EMBL" id="FSRU01000002">
    <property type="protein sequence ID" value="SIO65076.1"/>
    <property type="molecule type" value="Genomic_DNA"/>
</dbReference>
<dbReference type="InterPro" id="IPR011322">
    <property type="entry name" value="N-reg_PII-like_a/b"/>
</dbReference>
<dbReference type="AlphaFoldDB" id="A0A1N6L8S9"/>
<dbReference type="GO" id="GO:0005507">
    <property type="term" value="F:copper ion binding"/>
    <property type="evidence" value="ECO:0007669"/>
    <property type="project" value="TreeGrafter"/>
</dbReference>
<organism evidence="2 3">
    <name type="scientific">Paraburkholderia phenazinium</name>
    <dbReference type="NCBI Taxonomy" id="60549"/>
    <lineage>
        <taxon>Bacteria</taxon>
        <taxon>Pseudomonadati</taxon>
        <taxon>Pseudomonadota</taxon>
        <taxon>Betaproteobacteria</taxon>
        <taxon>Burkholderiales</taxon>
        <taxon>Burkholderiaceae</taxon>
        <taxon>Paraburkholderia</taxon>
    </lineage>
</organism>